<dbReference type="Proteomes" id="UP000593572">
    <property type="component" value="Unassembled WGS sequence"/>
</dbReference>
<feature type="non-terminal residue" evidence="1">
    <location>
        <position position="1"/>
    </location>
</feature>
<comment type="caution">
    <text evidence="1">The sequence shown here is derived from an EMBL/GenBank/DDBJ whole genome shotgun (WGS) entry which is preliminary data.</text>
</comment>
<proteinExistence type="predicted"/>
<reference evidence="1 2" key="1">
    <citation type="journal article" date="2019" name="Genome Biol. Evol.">
        <title>Insights into the evolution of the New World diploid cottons (Gossypium, subgenus Houzingenia) based on genome sequencing.</title>
        <authorList>
            <person name="Grover C.E."/>
            <person name="Arick M.A. 2nd"/>
            <person name="Thrash A."/>
            <person name="Conover J.L."/>
            <person name="Sanders W.S."/>
            <person name="Peterson D.G."/>
            <person name="Frelichowski J.E."/>
            <person name="Scheffler J.A."/>
            <person name="Scheffler B.E."/>
            <person name="Wendel J.F."/>
        </authorList>
    </citation>
    <scope>NUCLEOTIDE SEQUENCE [LARGE SCALE GENOMIC DNA]</scope>
    <source>
        <strain evidence="1">157</strain>
        <tissue evidence="1">Leaf</tissue>
    </source>
</reference>
<protein>
    <submittedName>
        <fullName evidence="1">Uncharacterized protein</fullName>
    </submittedName>
</protein>
<evidence type="ECO:0000313" key="1">
    <source>
        <dbReference type="EMBL" id="MBA0577245.1"/>
    </source>
</evidence>
<keyword evidence="2" id="KW-1185">Reference proteome</keyword>
<accession>A0A7J8NJU0</accession>
<dbReference type="AlphaFoldDB" id="A0A7J8NJU0"/>
<organism evidence="1 2">
    <name type="scientific">Gossypium lobatum</name>
    <dbReference type="NCBI Taxonomy" id="34289"/>
    <lineage>
        <taxon>Eukaryota</taxon>
        <taxon>Viridiplantae</taxon>
        <taxon>Streptophyta</taxon>
        <taxon>Embryophyta</taxon>
        <taxon>Tracheophyta</taxon>
        <taxon>Spermatophyta</taxon>
        <taxon>Magnoliopsida</taxon>
        <taxon>eudicotyledons</taxon>
        <taxon>Gunneridae</taxon>
        <taxon>Pentapetalae</taxon>
        <taxon>rosids</taxon>
        <taxon>malvids</taxon>
        <taxon>Malvales</taxon>
        <taxon>Malvaceae</taxon>
        <taxon>Malvoideae</taxon>
        <taxon>Gossypium</taxon>
    </lineage>
</organism>
<dbReference type="EMBL" id="JABEZX010354324">
    <property type="protein sequence ID" value="MBA0577245.1"/>
    <property type="molecule type" value="Genomic_DNA"/>
</dbReference>
<feature type="non-terminal residue" evidence="1">
    <location>
        <position position="123"/>
    </location>
</feature>
<sequence length="123" mass="14492">HYHFRGCVVTARVTVDGPIVTGSVHAANWRDECEKLLERVLETIYRARIDMNWLRRNFNGLNEDLTKVQRVSLVMYATVEIHESGRVLQQFSFRQLIPMTPQDIEDLHHVDLRGRTDENWITF</sequence>
<gene>
    <name evidence="1" type="ORF">Golob_025169</name>
</gene>
<evidence type="ECO:0000313" key="2">
    <source>
        <dbReference type="Proteomes" id="UP000593572"/>
    </source>
</evidence>
<name>A0A7J8NJU0_9ROSI</name>